<protein>
    <submittedName>
        <fullName evidence="1">Postsynaptic protein-related isoform 2</fullName>
    </submittedName>
</protein>
<dbReference type="Proteomes" id="UP000026915">
    <property type="component" value="Chromosome 6"/>
</dbReference>
<proteinExistence type="predicted"/>
<accession>A0A061GHI2</accession>
<evidence type="ECO:0000313" key="2">
    <source>
        <dbReference type="Proteomes" id="UP000026915"/>
    </source>
</evidence>
<evidence type="ECO:0000313" key="1">
    <source>
        <dbReference type="EMBL" id="EOY28612.1"/>
    </source>
</evidence>
<sequence>MRSTVTPVLIPKVLCVVQGYVQCAVSKCLTPSFTSRAMYNIEGDIGWSSSRYHSCPLSLITHQLGQRL</sequence>
<dbReference type="AlphaFoldDB" id="A0A061GHI2"/>
<name>A0A061GHI2_THECC</name>
<organism evidence="1 2">
    <name type="scientific">Theobroma cacao</name>
    <name type="common">Cacao</name>
    <name type="synonym">Cocoa</name>
    <dbReference type="NCBI Taxonomy" id="3641"/>
    <lineage>
        <taxon>Eukaryota</taxon>
        <taxon>Viridiplantae</taxon>
        <taxon>Streptophyta</taxon>
        <taxon>Embryophyta</taxon>
        <taxon>Tracheophyta</taxon>
        <taxon>Spermatophyta</taxon>
        <taxon>Magnoliopsida</taxon>
        <taxon>eudicotyledons</taxon>
        <taxon>Gunneridae</taxon>
        <taxon>Pentapetalae</taxon>
        <taxon>rosids</taxon>
        <taxon>malvids</taxon>
        <taxon>Malvales</taxon>
        <taxon>Malvaceae</taxon>
        <taxon>Byttnerioideae</taxon>
        <taxon>Theobroma</taxon>
    </lineage>
</organism>
<keyword evidence="2" id="KW-1185">Reference proteome</keyword>
<dbReference type="Gramene" id="EOY28612">
    <property type="protein sequence ID" value="EOY28612"/>
    <property type="gene ID" value="TCM_030164"/>
</dbReference>
<dbReference type="EMBL" id="CM001884">
    <property type="protein sequence ID" value="EOY28612.1"/>
    <property type="molecule type" value="Genomic_DNA"/>
</dbReference>
<gene>
    <name evidence="1" type="ORF">TCM_030164</name>
</gene>
<dbReference type="HOGENOM" id="CLU_2799146_0_0_1"/>
<reference evidence="1 2" key="1">
    <citation type="journal article" date="2013" name="Genome Biol.">
        <title>The genome sequence of the most widely cultivated cacao type and its use to identify candidate genes regulating pod color.</title>
        <authorList>
            <person name="Motamayor J.C."/>
            <person name="Mockaitis K."/>
            <person name="Schmutz J."/>
            <person name="Haiminen N."/>
            <person name="Iii D.L."/>
            <person name="Cornejo O."/>
            <person name="Findley S.D."/>
            <person name="Zheng P."/>
            <person name="Utro F."/>
            <person name="Royaert S."/>
            <person name="Saski C."/>
            <person name="Jenkins J."/>
            <person name="Podicheti R."/>
            <person name="Zhao M."/>
            <person name="Scheffler B.E."/>
            <person name="Stack J.C."/>
            <person name="Feltus F.A."/>
            <person name="Mustiga G.M."/>
            <person name="Amores F."/>
            <person name="Phillips W."/>
            <person name="Marelli J.P."/>
            <person name="May G.D."/>
            <person name="Shapiro H."/>
            <person name="Ma J."/>
            <person name="Bustamante C.D."/>
            <person name="Schnell R.J."/>
            <person name="Main D."/>
            <person name="Gilbert D."/>
            <person name="Parida L."/>
            <person name="Kuhn D.N."/>
        </authorList>
    </citation>
    <scope>NUCLEOTIDE SEQUENCE [LARGE SCALE GENOMIC DNA]</scope>
    <source>
        <strain evidence="2">cv. Matina 1-6</strain>
    </source>
</reference>